<organism evidence="2 3">
    <name type="scientific">Mesorhabditis belari</name>
    <dbReference type="NCBI Taxonomy" id="2138241"/>
    <lineage>
        <taxon>Eukaryota</taxon>
        <taxon>Metazoa</taxon>
        <taxon>Ecdysozoa</taxon>
        <taxon>Nematoda</taxon>
        <taxon>Chromadorea</taxon>
        <taxon>Rhabditida</taxon>
        <taxon>Rhabditina</taxon>
        <taxon>Rhabditomorpha</taxon>
        <taxon>Rhabditoidea</taxon>
        <taxon>Rhabditidae</taxon>
        <taxon>Mesorhabditinae</taxon>
        <taxon>Mesorhabditis</taxon>
    </lineage>
</organism>
<feature type="signal peptide" evidence="1">
    <location>
        <begin position="1"/>
        <end position="17"/>
    </location>
</feature>
<evidence type="ECO:0008006" key="4">
    <source>
        <dbReference type="Google" id="ProtNLM"/>
    </source>
</evidence>
<keyword evidence="1" id="KW-0732">Signal</keyword>
<reference evidence="3" key="1">
    <citation type="submission" date="2024-02" db="UniProtKB">
        <authorList>
            <consortium name="WormBaseParasite"/>
        </authorList>
    </citation>
    <scope>IDENTIFICATION</scope>
</reference>
<dbReference type="AlphaFoldDB" id="A0AAF3EG36"/>
<accession>A0AAF3EG36</accession>
<dbReference type="WBParaSite" id="MBELARI_LOCUS12948">
    <property type="protein sequence ID" value="MBELARI_LOCUS12948"/>
    <property type="gene ID" value="MBELARI_LOCUS12948"/>
</dbReference>
<proteinExistence type="predicted"/>
<evidence type="ECO:0000313" key="2">
    <source>
        <dbReference type="Proteomes" id="UP000887575"/>
    </source>
</evidence>
<evidence type="ECO:0000256" key="1">
    <source>
        <dbReference type="SAM" id="SignalP"/>
    </source>
</evidence>
<name>A0AAF3EG36_9BILA</name>
<feature type="chain" id="PRO_5042240194" description="Hydrophobin" evidence="1">
    <location>
        <begin position="18"/>
        <end position="108"/>
    </location>
</feature>
<dbReference type="Proteomes" id="UP000887575">
    <property type="component" value="Unassembled WGS sequence"/>
</dbReference>
<protein>
    <recommendedName>
        <fullName evidence="4">Hydrophobin</fullName>
    </recommendedName>
</protein>
<evidence type="ECO:0000313" key="3">
    <source>
        <dbReference type="WBParaSite" id="MBELARI_LOCUS12948"/>
    </source>
</evidence>
<keyword evidence="2" id="KW-1185">Reference proteome</keyword>
<sequence length="108" mass="11191">MLSRLIALIALLNFADAQLVNPYNGAQPGQIGGNPLTQNGIPCYGQLQCSLGQVCCGPLQLPSLSSLLSPSTTLQQQRLCTAGATPNSIDCTVVAPNGDFLTVTVMTT</sequence>